<evidence type="ECO:0000256" key="1">
    <source>
        <dbReference type="SAM" id="SignalP"/>
    </source>
</evidence>
<dbReference type="Proteomes" id="UP000803844">
    <property type="component" value="Unassembled WGS sequence"/>
</dbReference>
<comment type="caution">
    <text evidence="2">The sequence shown here is derived from an EMBL/GenBank/DDBJ whole genome shotgun (WGS) entry which is preliminary data.</text>
</comment>
<dbReference type="EMBL" id="MU032347">
    <property type="protein sequence ID" value="KAF3766083.1"/>
    <property type="molecule type" value="Genomic_DNA"/>
</dbReference>
<gene>
    <name evidence="2" type="ORF">M406DRAFT_329926</name>
</gene>
<keyword evidence="1" id="KW-0732">Signal</keyword>
<protein>
    <submittedName>
        <fullName evidence="2">Uncharacterized protein</fullName>
    </submittedName>
</protein>
<accession>A0A9P5CPE9</accession>
<dbReference type="AlphaFoldDB" id="A0A9P5CPE9"/>
<name>A0A9P5CPE9_CRYP1</name>
<evidence type="ECO:0000313" key="3">
    <source>
        <dbReference type="Proteomes" id="UP000803844"/>
    </source>
</evidence>
<organism evidence="2 3">
    <name type="scientific">Cryphonectria parasitica (strain ATCC 38755 / EP155)</name>
    <dbReference type="NCBI Taxonomy" id="660469"/>
    <lineage>
        <taxon>Eukaryota</taxon>
        <taxon>Fungi</taxon>
        <taxon>Dikarya</taxon>
        <taxon>Ascomycota</taxon>
        <taxon>Pezizomycotina</taxon>
        <taxon>Sordariomycetes</taxon>
        <taxon>Sordariomycetidae</taxon>
        <taxon>Diaporthales</taxon>
        <taxon>Cryphonectriaceae</taxon>
        <taxon>Cryphonectria-Endothia species complex</taxon>
        <taxon>Cryphonectria</taxon>
    </lineage>
</organism>
<proteinExistence type="predicted"/>
<sequence length="214" mass="23156">MGAQWWCRIRAVLGAVVLYVEQCAPSSSDHTRQINSNAGSKALFGPTADRSSSLFVVSKVQRGHADETVLVSTVWSHKKIVQIEALPRPVAIVVLDASKAADFRDAHQAISTASEAGRIALPPSPGANLVIFFMFRRRSMHALSYRSRLTKEVRLQYGGDPTAPYVGVPGQKSFLFIKLHAAGLPSCLQVILHRAFAYTGLSRTTATPSDSLGP</sequence>
<reference evidence="2" key="1">
    <citation type="journal article" date="2020" name="Phytopathology">
        <title>Genome sequence of the chestnut blight fungus Cryphonectria parasitica EP155: A fundamental resource for an archetypical invasive plant pathogen.</title>
        <authorList>
            <person name="Crouch J.A."/>
            <person name="Dawe A."/>
            <person name="Aerts A."/>
            <person name="Barry K."/>
            <person name="Churchill A.C.L."/>
            <person name="Grimwood J."/>
            <person name="Hillman B."/>
            <person name="Milgroom M.G."/>
            <person name="Pangilinan J."/>
            <person name="Smith M."/>
            <person name="Salamov A."/>
            <person name="Schmutz J."/>
            <person name="Yadav J."/>
            <person name="Grigoriev I.V."/>
            <person name="Nuss D."/>
        </authorList>
    </citation>
    <scope>NUCLEOTIDE SEQUENCE</scope>
    <source>
        <strain evidence="2">EP155</strain>
    </source>
</reference>
<dbReference type="RefSeq" id="XP_040777044.1">
    <property type="nucleotide sequence ID" value="XM_040920467.1"/>
</dbReference>
<feature type="signal peptide" evidence="1">
    <location>
        <begin position="1"/>
        <end position="22"/>
    </location>
</feature>
<feature type="chain" id="PRO_5040283223" evidence="1">
    <location>
        <begin position="23"/>
        <end position="214"/>
    </location>
</feature>
<evidence type="ECO:0000313" key="2">
    <source>
        <dbReference type="EMBL" id="KAF3766083.1"/>
    </source>
</evidence>
<keyword evidence="3" id="KW-1185">Reference proteome</keyword>
<dbReference type="GeneID" id="63837596"/>